<name>A0AAV2IFD9_LYMST</name>
<keyword evidence="4" id="KW-0689">Ribosomal protein</keyword>
<evidence type="ECO:0000256" key="4">
    <source>
        <dbReference type="ARBA" id="ARBA00022980"/>
    </source>
</evidence>
<dbReference type="AlphaFoldDB" id="A0AAV2IFD9"/>
<reference evidence="7 8" key="1">
    <citation type="submission" date="2024-04" db="EMBL/GenBank/DDBJ databases">
        <authorList>
            <consortium name="Genoscope - CEA"/>
            <person name="William W."/>
        </authorList>
    </citation>
    <scope>NUCLEOTIDE SEQUENCE [LARGE SCALE GENOMIC DNA]</scope>
</reference>
<gene>
    <name evidence="7" type="ORF">GSLYS_00016981001</name>
</gene>
<sequence length="164" mass="18821">MLQLVRAQFLQCTRRSITTSSCLCGKKTRKPWDQRFPVSVEDVSPDVKGGSVEMAEALPEKIVAPTGIYHKLTKKYIHVPEMVPEFVVPDLTGFELKPYVSYKAKEISQAPLTPREIFDSYYAQDIEDDFLDGKIKFDAQKVFLGNDRQVQLEEYIEIVKEKKT</sequence>
<dbReference type="Proteomes" id="UP001497497">
    <property type="component" value="Unassembled WGS sequence"/>
</dbReference>
<evidence type="ECO:0000256" key="1">
    <source>
        <dbReference type="ARBA" id="ARBA00004173"/>
    </source>
</evidence>
<accession>A0AAV2IFD9</accession>
<dbReference type="GO" id="GO:0005762">
    <property type="term" value="C:mitochondrial large ribosomal subunit"/>
    <property type="evidence" value="ECO:0007669"/>
    <property type="project" value="InterPro"/>
</dbReference>
<comment type="similarity">
    <text evidence="2">Belongs to the mitochondrion-specific ribosomal protein mL41 family.</text>
</comment>
<keyword evidence="3" id="KW-0809">Transit peptide</keyword>
<evidence type="ECO:0000256" key="5">
    <source>
        <dbReference type="ARBA" id="ARBA00023128"/>
    </source>
</evidence>
<keyword evidence="6" id="KW-0687">Ribonucleoprotein</keyword>
<dbReference type="Pfam" id="PF09809">
    <property type="entry name" value="MRP-L27"/>
    <property type="match status" value="1"/>
</dbReference>
<evidence type="ECO:0000256" key="3">
    <source>
        <dbReference type="ARBA" id="ARBA00022946"/>
    </source>
</evidence>
<evidence type="ECO:0000313" key="8">
    <source>
        <dbReference type="Proteomes" id="UP001497497"/>
    </source>
</evidence>
<evidence type="ECO:0000256" key="6">
    <source>
        <dbReference type="ARBA" id="ARBA00023274"/>
    </source>
</evidence>
<dbReference type="PANTHER" id="PTHR21338:SF0">
    <property type="entry name" value="LARGE RIBOSOMAL SUBUNIT PROTEIN ML41"/>
    <property type="match status" value="1"/>
</dbReference>
<organism evidence="7 8">
    <name type="scientific">Lymnaea stagnalis</name>
    <name type="common">Great pond snail</name>
    <name type="synonym">Helix stagnalis</name>
    <dbReference type="NCBI Taxonomy" id="6523"/>
    <lineage>
        <taxon>Eukaryota</taxon>
        <taxon>Metazoa</taxon>
        <taxon>Spiralia</taxon>
        <taxon>Lophotrochozoa</taxon>
        <taxon>Mollusca</taxon>
        <taxon>Gastropoda</taxon>
        <taxon>Heterobranchia</taxon>
        <taxon>Euthyneura</taxon>
        <taxon>Panpulmonata</taxon>
        <taxon>Hygrophila</taxon>
        <taxon>Lymnaeoidea</taxon>
        <taxon>Lymnaeidae</taxon>
        <taxon>Lymnaea</taxon>
    </lineage>
</organism>
<dbReference type="InterPro" id="IPR019189">
    <property type="entry name" value="Ribosomal_mL41"/>
</dbReference>
<evidence type="ECO:0008006" key="9">
    <source>
        <dbReference type="Google" id="ProtNLM"/>
    </source>
</evidence>
<keyword evidence="8" id="KW-1185">Reference proteome</keyword>
<proteinExistence type="inferred from homology"/>
<evidence type="ECO:0000313" key="7">
    <source>
        <dbReference type="EMBL" id="CAL1543447.1"/>
    </source>
</evidence>
<dbReference type="EMBL" id="CAXITT010000549">
    <property type="protein sequence ID" value="CAL1543447.1"/>
    <property type="molecule type" value="Genomic_DNA"/>
</dbReference>
<dbReference type="PANTHER" id="PTHR21338">
    <property type="entry name" value="MITOCHONDRIAL RIBOSOMAL PROTEIN L41"/>
    <property type="match status" value="1"/>
</dbReference>
<dbReference type="GO" id="GO:0003735">
    <property type="term" value="F:structural constituent of ribosome"/>
    <property type="evidence" value="ECO:0007669"/>
    <property type="project" value="InterPro"/>
</dbReference>
<comment type="subcellular location">
    <subcellularLocation>
        <location evidence="1">Mitochondrion</location>
    </subcellularLocation>
</comment>
<keyword evidence="5" id="KW-0496">Mitochondrion</keyword>
<comment type="caution">
    <text evidence="7">The sequence shown here is derived from an EMBL/GenBank/DDBJ whole genome shotgun (WGS) entry which is preliminary data.</text>
</comment>
<evidence type="ECO:0000256" key="2">
    <source>
        <dbReference type="ARBA" id="ARBA00010152"/>
    </source>
</evidence>
<protein>
    <recommendedName>
        <fullName evidence="9">39S ribosomal protein L41, mitochondrial</fullName>
    </recommendedName>
</protein>
<dbReference type="GO" id="GO:0006412">
    <property type="term" value="P:translation"/>
    <property type="evidence" value="ECO:0007669"/>
    <property type="project" value="TreeGrafter"/>
</dbReference>